<organism evidence="11 12">
    <name type="scientific">Strongylocentrotus purpuratus</name>
    <name type="common">Purple sea urchin</name>
    <dbReference type="NCBI Taxonomy" id="7668"/>
    <lineage>
        <taxon>Eukaryota</taxon>
        <taxon>Metazoa</taxon>
        <taxon>Echinodermata</taxon>
        <taxon>Eleutherozoa</taxon>
        <taxon>Echinozoa</taxon>
        <taxon>Echinoidea</taxon>
        <taxon>Euechinoidea</taxon>
        <taxon>Echinacea</taxon>
        <taxon>Camarodonta</taxon>
        <taxon>Echinidea</taxon>
        <taxon>Strongylocentrotidae</taxon>
        <taxon>Strongylocentrotus</taxon>
    </lineage>
</organism>
<dbReference type="GO" id="GO:0015375">
    <property type="term" value="F:glycine:sodium symporter activity"/>
    <property type="evidence" value="ECO:0000318"/>
    <property type="project" value="GO_Central"/>
</dbReference>
<dbReference type="PROSITE" id="PS00754">
    <property type="entry name" value="NA_NEUROTRAN_SYMP_2"/>
    <property type="match status" value="1"/>
</dbReference>
<comment type="subcellular location">
    <subcellularLocation>
        <location evidence="1">Membrane</location>
        <topology evidence="1">Multi-pass membrane protein</topology>
    </subcellularLocation>
</comment>
<dbReference type="PANTHER" id="PTHR11616">
    <property type="entry name" value="SODIUM/CHLORIDE DEPENDENT TRANSPORTER"/>
    <property type="match status" value="1"/>
</dbReference>
<feature type="region of interest" description="Disordered" evidence="9">
    <location>
        <begin position="663"/>
        <end position="685"/>
    </location>
</feature>
<reference evidence="11" key="2">
    <citation type="submission" date="2021-01" db="UniProtKB">
        <authorList>
            <consortium name="EnsemblMetazoa"/>
        </authorList>
    </citation>
    <scope>IDENTIFICATION</scope>
</reference>
<evidence type="ECO:0000256" key="5">
    <source>
        <dbReference type="ARBA" id="ARBA00023136"/>
    </source>
</evidence>
<dbReference type="PROSITE" id="PS50267">
    <property type="entry name" value="NA_NEUROTRAN_SYMP_3"/>
    <property type="match status" value="1"/>
</dbReference>
<protein>
    <recommendedName>
        <fullName evidence="8">Transporter</fullName>
    </recommendedName>
</protein>
<dbReference type="InterPro" id="IPR000175">
    <property type="entry name" value="Na/ntran_symport"/>
</dbReference>
<feature type="binding site" evidence="6">
    <location>
        <position position="48"/>
    </location>
    <ligand>
        <name>Na(+)</name>
        <dbReference type="ChEBI" id="CHEBI:29101"/>
        <label>1</label>
    </ligand>
</feature>
<feature type="binding site" evidence="6">
    <location>
        <position position="51"/>
    </location>
    <ligand>
        <name>Na(+)</name>
        <dbReference type="ChEBI" id="CHEBI:29101"/>
        <label>1</label>
    </ligand>
</feature>
<dbReference type="GO" id="GO:0046872">
    <property type="term" value="F:metal ion binding"/>
    <property type="evidence" value="ECO:0007669"/>
    <property type="project" value="UniProtKB-KW"/>
</dbReference>
<feature type="binding site" evidence="6">
    <location>
        <position position="426"/>
    </location>
    <ligand>
        <name>Na(+)</name>
        <dbReference type="ChEBI" id="CHEBI:29101"/>
        <label>1</label>
    </ligand>
</feature>
<dbReference type="Pfam" id="PF00209">
    <property type="entry name" value="SNF"/>
    <property type="match status" value="1"/>
</dbReference>
<feature type="binding site" evidence="6">
    <location>
        <position position="361"/>
    </location>
    <ligand>
        <name>Na(+)</name>
        <dbReference type="ChEBI" id="CHEBI:29101"/>
        <label>1</label>
    </ligand>
</feature>
<keyword evidence="4 10" id="KW-1133">Transmembrane helix</keyword>
<feature type="transmembrane region" description="Helical" evidence="10">
    <location>
        <begin position="530"/>
        <end position="551"/>
    </location>
</feature>
<dbReference type="OMA" id="HEMGTTD"/>
<evidence type="ECO:0000256" key="7">
    <source>
        <dbReference type="PIRSR" id="PIRSR600175-2"/>
    </source>
</evidence>
<dbReference type="GO" id="GO:0005886">
    <property type="term" value="C:plasma membrane"/>
    <property type="evidence" value="ECO:0000318"/>
    <property type="project" value="GO_Central"/>
</dbReference>
<evidence type="ECO:0000256" key="2">
    <source>
        <dbReference type="ARBA" id="ARBA00022448"/>
    </source>
</evidence>
<feature type="binding site" evidence="6">
    <location>
        <position position="50"/>
    </location>
    <ligand>
        <name>Na(+)</name>
        <dbReference type="ChEBI" id="CHEBI:29101"/>
        <label>1</label>
    </ligand>
</feature>
<reference evidence="12" key="1">
    <citation type="submission" date="2015-02" db="EMBL/GenBank/DDBJ databases">
        <title>Genome sequencing for Strongylocentrotus purpuratus.</title>
        <authorList>
            <person name="Murali S."/>
            <person name="Liu Y."/>
            <person name="Vee V."/>
            <person name="English A."/>
            <person name="Wang M."/>
            <person name="Skinner E."/>
            <person name="Han Y."/>
            <person name="Muzny D.M."/>
            <person name="Worley K.C."/>
            <person name="Gibbs R.A."/>
        </authorList>
    </citation>
    <scope>NUCLEOTIDE SEQUENCE</scope>
</reference>
<evidence type="ECO:0000256" key="4">
    <source>
        <dbReference type="ARBA" id="ARBA00022989"/>
    </source>
</evidence>
<feature type="transmembrane region" description="Helical" evidence="10">
    <location>
        <begin position="390"/>
        <end position="409"/>
    </location>
</feature>
<dbReference type="GO" id="GO:0006865">
    <property type="term" value="P:amino acid transport"/>
    <property type="evidence" value="ECO:0000318"/>
    <property type="project" value="GO_Central"/>
</dbReference>
<dbReference type="InParanoid" id="A0A7M7T4V4"/>
<evidence type="ECO:0000256" key="9">
    <source>
        <dbReference type="SAM" id="MobiDB-lite"/>
    </source>
</evidence>
<comment type="similarity">
    <text evidence="8">Belongs to the sodium:neurotransmitter symporter (SNF) (TC 2.A.22) family.</text>
</comment>
<feature type="region of interest" description="Disordered" evidence="9">
    <location>
        <begin position="1"/>
        <end position="26"/>
    </location>
</feature>
<evidence type="ECO:0000256" key="8">
    <source>
        <dbReference type="RuleBase" id="RU003732"/>
    </source>
</evidence>
<feature type="transmembrane region" description="Helical" evidence="10">
    <location>
        <begin position="273"/>
        <end position="293"/>
    </location>
</feature>
<feature type="transmembrane region" description="Helical" evidence="10">
    <location>
        <begin position="354"/>
        <end position="378"/>
    </location>
</feature>
<evidence type="ECO:0000256" key="6">
    <source>
        <dbReference type="PIRSR" id="PIRSR600175-1"/>
    </source>
</evidence>
<dbReference type="GO" id="GO:0035725">
    <property type="term" value="P:sodium ion transmembrane transport"/>
    <property type="evidence" value="ECO:0000318"/>
    <property type="project" value="GO_Central"/>
</dbReference>
<dbReference type="AlphaFoldDB" id="A0A7M7T4V4"/>
<feature type="binding site" evidence="6">
    <location>
        <position position="329"/>
    </location>
    <ligand>
        <name>Na(+)</name>
        <dbReference type="ChEBI" id="CHEBI:29101"/>
        <label>1</label>
    </ligand>
</feature>
<dbReference type="PROSITE" id="PS00610">
    <property type="entry name" value="NA_NEUROTRAN_SYMP_1"/>
    <property type="match status" value="1"/>
</dbReference>
<dbReference type="RefSeq" id="XP_030854064.1">
    <property type="nucleotide sequence ID" value="XM_030998204.1"/>
</dbReference>
<keyword evidence="12" id="KW-1185">Reference proteome</keyword>
<feature type="binding site" evidence="6">
    <location>
        <position position="430"/>
    </location>
    <ligand>
        <name>Na(+)</name>
        <dbReference type="ChEBI" id="CHEBI:29101"/>
        <label>1</label>
    </ligand>
</feature>
<keyword evidence="3 8" id="KW-0812">Transmembrane</keyword>
<feature type="transmembrane region" description="Helical" evidence="10">
    <location>
        <begin position="244"/>
        <end position="264"/>
    </location>
</feature>
<feature type="compositionally biased region" description="Basic and acidic residues" evidence="9">
    <location>
        <begin position="10"/>
        <end position="26"/>
    </location>
</feature>
<feature type="binding site" evidence="6">
    <location>
        <position position="55"/>
    </location>
    <ligand>
        <name>Na(+)</name>
        <dbReference type="ChEBI" id="CHEBI:29101"/>
        <label>1</label>
    </ligand>
</feature>
<keyword evidence="8" id="KW-0769">Symport</keyword>
<dbReference type="OrthoDB" id="6581954at2759"/>
<feature type="disulfide bond" evidence="7">
    <location>
        <begin position="153"/>
        <end position="162"/>
    </location>
</feature>
<keyword evidence="6" id="KW-0915">Sodium</keyword>
<feature type="transmembrane region" description="Helical" evidence="10">
    <location>
        <begin position="415"/>
        <end position="442"/>
    </location>
</feature>
<dbReference type="GeneID" id="586383"/>
<evidence type="ECO:0000313" key="11">
    <source>
        <dbReference type="EnsemblMetazoa" id="XP_030854064"/>
    </source>
</evidence>
<feature type="transmembrane region" description="Helical" evidence="10">
    <location>
        <begin position="454"/>
        <end position="473"/>
    </location>
</feature>
<feature type="compositionally biased region" description="Basic and acidic residues" evidence="9">
    <location>
        <begin position="673"/>
        <end position="685"/>
    </location>
</feature>
<dbReference type="PANTHER" id="PTHR11616:SF240">
    <property type="entry name" value="BLOATED TUBULES, ISOFORM B-RELATED"/>
    <property type="match status" value="1"/>
</dbReference>
<dbReference type="KEGG" id="spu:586383"/>
<dbReference type="InterPro" id="IPR037272">
    <property type="entry name" value="SNS_sf"/>
</dbReference>
<sequence>MPNNMDDSSGETKDQPKFGHLKDAGGRRDDVKRENWGGRFDFALSCLGYAVGLSNIWRFPYLCYKNGGGAFLVPYCTLLLFVCIPLIVLEFAIGQYSSSNFAKIWRALPIMRGIGYCQMMSFFVANGYYNVVISYAIYYFFASLTSHLPWVGCGHKWNTLYCSDLYDDCLNQDGIIMSNGSCANVTLLSDEELAGYNVTVFNDTFLDFSNYTDPIKNMRVLPSEEYWTNELLRESSSIEKPGGVVWQLALCNLFVWVAIFLIIAKGIKTSGKVVYFTALFPYVMMTALLIRAVTLDGYMDGIRYFVKPTWSKIVHPLPWKDAAQQVFFSSGAGGGGLSTMASFNRFHNTFVSDALIVAVGNSLTSLYCGFAVFAILGYMAKQIGVPVQEVVKGGFGLVFVVCPAALAKFPGAPVWSALFFFMIFLLALDSQFVCVEAMVTVILDAMPRLRRWRVSVCAFICFGIYLTSFSYVTNAGPYWVALIDSYASGWISMVTGIAIPISFTWVYGFDRLKNDIRAMLGNKTVNHWTFYYWKICWIVVTPGILVVILIYNISNWSLPEYNGPFPAWCHVIGWLFIAGTLVFIPGVPIFDMLRSSGSFRERLRRLCRIDPSWGPSQPEDRLLAYGIHEEYGTTMGGVLDVDDQEMTEKNGNIDFDLKPFETDVSSNRNHGNGNHDNRQYGRLDQ</sequence>
<evidence type="ECO:0000256" key="3">
    <source>
        <dbReference type="ARBA" id="ARBA00022692"/>
    </source>
</evidence>
<feature type="transmembrane region" description="Helical" evidence="10">
    <location>
        <begin position="42"/>
        <end position="60"/>
    </location>
</feature>
<feature type="transmembrane region" description="Helical" evidence="10">
    <location>
        <begin position="72"/>
        <end position="93"/>
    </location>
</feature>
<evidence type="ECO:0000256" key="1">
    <source>
        <dbReference type="ARBA" id="ARBA00004141"/>
    </source>
</evidence>
<keyword evidence="6" id="KW-0479">Metal-binding</keyword>
<keyword evidence="2 8" id="KW-0813">Transport</keyword>
<proteinExistence type="inferred from homology"/>
<evidence type="ECO:0000313" key="12">
    <source>
        <dbReference type="Proteomes" id="UP000007110"/>
    </source>
</evidence>
<feature type="transmembrane region" description="Helical" evidence="10">
    <location>
        <begin position="485"/>
        <end position="509"/>
    </location>
</feature>
<feature type="transmembrane region" description="Helical" evidence="10">
    <location>
        <begin position="114"/>
        <end position="141"/>
    </location>
</feature>
<dbReference type="PRINTS" id="PR00176">
    <property type="entry name" value="NANEUSMPORT"/>
</dbReference>
<dbReference type="Proteomes" id="UP000007110">
    <property type="component" value="Unassembled WGS sequence"/>
</dbReference>
<dbReference type="EnsemblMetazoa" id="XM_030998204">
    <property type="protein sequence ID" value="XP_030854064"/>
    <property type="gene ID" value="LOC586383"/>
</dbReference>
<name>A0A7M7T4V4_STRPU</name>
<keyword evidence="5 10" id="KW-0472">Membrane</keyword>
<keyword evidence="7" id="KW-1015">Disulfide bond</keyword>
<accession>A0A7M7T4V4</accession>
<evidence type="ECO:0000256" key="10">
    <source>
        <dbReference type="SAM" id="Phobius"/>
    </source>
</evidence>
<feature type="binding site" evidence="6">
    <location>
        <position position="429"/>
    </location>
    <ligand>
        <name>Na(+)</name>
        <dbReference type="ChEBI" id="CHEBI:29101"/>
        <label>1</label>
    </ligand>
</feature>
<dbReference type="SUPFAM" id="SSF161070">
    <property type="entry name" value="SNF-like"/>
    <property type="match status" value="1"/>
</dbReference>
<feature type="transmembrane region" description="Helical" evidence="10">
    <location>
        <begin position="571"/>
        <end position="593"/>
    </location>
</feature>